<dbReference type="PANTHER" id="PTHR11008:SF32">
    <property type="entry name" value="CIRCADIAN CLOCK-CONTROLLED PROTEIN DAYWAKE-RELATED"/>
    <property type="match status" value="1"/>
</dbReference>
<gene>
    <name evidence="6" type="primary">LOC115879405</name>
</gene>
<evidence type="ECO:0000256" key="4">
    <source>
        <dbReference type="SAM" id="SignalP"/>
    </source>
</evidence>
<dbReference type="FunFam" id="3.15.10.30:FF:000001">
    <property type="entry name" value="Takeout-like protein 1"/>
    <property type="match status" value="1"/>
</dbReference>
<evidence type="ECO:0000256" key="2">
    <source>
        <dbReference type="ARBA" id="ARBA00023108"/>
    </source>
</evidence>
<dbReference type="RefSeq" id="XP_030752089.1">
    <property type="nucleotide sequence ID" value="XM_030896229.1"/>
</dbReference>
<dbReference type="SMART" id="SM00700">
    <property type="entry name" value="JHBP"/>
    <property type="match status" value="1"/>
</dbReference>
<dbReference type="InParanoid" id="A0A6J2XN47"/>
<evidence type="ECO:0000313" key="6">
    <source>
        <dbReference type="RefSeq" id="XP_030752089.1"/>
    </source>
</evidence>
<comment type="similarity">
    <text evidence="3">Belongs to the TO family.</text>
</comment>
<dbReference type="InterPro" id="IPR010562">
    <property type="entry name" value="Haemolymph_juvenile_hormone-bd"/>
</dbReference>
<feature type="signal peptide" evidence="4">
    <location>
        <begin position="1"/>
        <end position="20"/>
    </location>
</feature>
<dbReference type="GO" id="GO:0007623">
    <property type="term" value="P:circadian rhythm"/>
    <property type="evidence" value="ECO:0007669"/>
    <property type="project" value="UniProtKB-ARBA"/>
</dbReference>
<dbReference type="KEGG" id="soy:115879405"/>
<protein>
    <submittedName>
        <fullName evidence="6">Protein takeout-like</fullName>
    </submittedName>
</protein>
<dbReference type="Proteomes" id="UP000504635">
    <property type="component" value="Unplaced"/>
</dbReference>
<keyword evidence="2" id="KW-0090">Biological rhythms</keyword>
<dbReference type="FunCoup" id="A0A6J2XN47">
    <property type="interactions" value="15"/>
</dbReference>
<name>A0A6J2XN47_SITOR</name>
<dbReference type="GO" id="GO:0005615">
    <property type="term" value="C:extracellular space"/>
    <property type="evidence" value="ECO:0007669"/>
    <property type="project" value="TreeGrafter"/>
</dbReference>
<accession>A0A6J2XN47</accession>
<keyword evidence="5" id="KW-1185">Reference proteome</keyword>
<keyword evidence="1 4" id="KW-0732">Signal</keyword>
<organism evidence="5 6">
    <name type="scientific">Sitophilus oryzae</name>
    <name type="common">Rice weevil</name>
    <name type="synonym">Curculio oryzae</name>
    <dbReference type="NCBI Taxonomy" id="7048"/>
    <lineage>
        <taxon>Eukaryota</taxon>
        <taxon>Metazoa</taxon>
        <taxon>Ecdysozoa</taxon>
        <taxon>Arthropoda</taxon>
        <taxon>Hexapoda</taxon>
        <taxon>Insecta</taxon>
        <taxon>Pterygota</taxon>
        <taxon>Neoptera</taxon>
        <taxon>Endopterygota</taxon>
        <taxon>Coleoptera</taxon>
        <taxon>Polyphaga</taxon>
        <taxon>Cucujiformia</taxon>
        <taxon>Curculionidae</taxon>
        <taxon>Dryophthorinae</taxon>
        <taxon>Sitophilus</taxon>
    </lineage>
</organism>
<dbReference type="GeneID" id="115879405"/>
<dbReference type="OrthoDB" id="8194225at2759"/>
<dbReference type="Gene3D" id="3.15.10.30">
    <property type="entry name" value="Haemolymph juvenile hormone binding protein"/>
    <property type="match status" value="1"/>
</dbReference>
<proteinExistence type="inferred from homology"/>
<dbReference type="Pfam" id="PF06585">
    <property type="entry name" value="JHBP"/>
    <property type="match status" value="1"/>
</dbReference>
<evidence type="ECO:0000256" key="3">
    <source>
        <dbReference type="ARBA" id="ARBA00060902"/>
    </source>
</evidence>
<dbReference type="AlphaFoldDB" id="A0A6J2XN47"/>
<dbReference type="InterPro" id="IPR038606">
    <property type="entry name" value="To_sf"/>
</dbReference>
<sequence length="244" mass="27584">MCYRIISFGFLLICVQSINAEIPSYLKVCHKGPEFSACAVKSGNDALPHLLKGEKKMKIPNMLPMRFPEVDVDAGPTLKIKLFDLDVFGLDTVVLKNVKIDFDKLHVTLFMNAKRAALIGKYEVDGQILVLPIQGNGNLNITIENSDFQYDFNYKLVKKNDVDYAQVLPEDTLEFQIPMAYIQLDNLFNGNKQLGDHVNKFLNENHQDAIKEMSGAIKVTISAIGRQFFQGIFDSIPYKDLFLD</sequence>
<evidence type="ECO:0000313" key="5">
    <source>
        <dbReference type="Proteomes" id="UP000504635"/>
    </source>
</evidence>
<feature type="chain" id="PRO_5026688248" evidence="4">
    <location>
        <begin position="21"/>
        <end position="244"/>
    </location>
</feature>
<evidence type="ECO:0000256" key="1">
    <source>
        <dbReference type="ARBA" id="ARBA00022729"/>
    </source>
</evidence>
<dbReference type="PANTHER" id="PTHR11008">
    <property type="entry name" value="PROTEIN TAKEOUT-LIKE PROTEIN"/>
    <property type="match status" value="1"/>
</dbReference>
<reference evidence="6" key="1">
    <citation type="submission" date="2025-08" db="UniProtKB">
        <authorList>
            <consortium name="RefSeq"/>
        </authorList>
    </citation>
    <scope>IDENTIFICATION</scope>
    <source>
        <tissue evidence="6">Gonads</tissue>
    </source>
</reference>